<accession>A0A6J4HX02</accession>
<evidence type="ECO:0000313" key="2">
    <source>
        <dbReference type="EMBL" id="CAA9236167.1"/>
    </source>
</evidence>
<proteinExistence type="predicted"/>
<reference evidence="2" key="1">
    <citation type="submission" date="2020-02" db="EMBL/GenBank/DDBJ databases">
        <authorList>
            <person name="Meier V. D."/>
        </authorList>
    </citation>
    <scope>NUCLEOTIDE SEQUENCE</scope>
    <source>
        <strain evidence="2">AVDCRST_MAG77</strain>
    </source>
</reference>
<sequence>AGRRHARGTLASGGVRVAVRRVPRGPAGVSGGAGARREPPPAASPTGAAGGAVAPARGVAARRRARHVRFSPGGVVL</sequence>
<dbReference type="AlphaFoldDB" id="A0A6J4HX02"/>
<feature type="non-terminal residue" evidence="2">
    <location>
        <position position="77"/>
    </location>
</feature>
<name>A0A6J4HX02_9CHLR</name>
<feature type="compositionally biased region" description="Low complexity" evidence="1">
    <location>
        <begin position="44"/>
        <end position="57"/>
    </location>
</feature>
<evidence type="ECO:0000256" key="1">
    <source>
        <dbReference type="SAM" id="MobiDB-lite"/>
    </source>
</evidence>
<feature type="region of interest" description="Disordered" evidence="1">
    <location>
        <begin position="21"/>
        <end position="57"/>
    </location>
</feature>
<organism evidence="2">
    <name type="scientific">uncultured Chloroflexota bacterium</name>
    <dbReference type="NCBI Taxonomy" id="166587"/>
    <lineage>
        <taxon>Bacteria</taxon>
        <taxon>Bacillati</taxon>
        <taxon>Chloroflexota</taxon>
        <taxon>environmental samples</taxon>
    </lineage>
</organism>
<gene>
    <name evidence="2" type="ORF">AVDCRST_MAG77-1476</name>
</gene>
<feature type="non-terminal residue" evidence="2">
    <location>
        <position position="1"/>
    </location>
</feature>
<dbReference type="EMBL" id="CADCTC010000083">
    <property type="protein sequence ID" value="CAA9236167.1"/>
    <property type="molecule type" value="Genomic_DNA"/>
</dbReference>
<protein>
    <submittedName>
        <fullName evidence="2">Uncharacterized protein</fullName>
    </submittedName>
</protein>